<keyword evidence="1" id="KW-0614">Plasmid</keyword>
<dbReference type="Proteomes" id="UP000238523">
    <property type="component" value="Plasmid pRLN4"/>
</dbReference>
<evidence type="ECO:0000313" key="1">
    <source>
        <dbReference type="EMBL" id="AUW47721.1"/>
    </source>
</evidence>
<dbReference type="EMBL" id="CP025016">
    <property type="protein sequence ID" value="AUW47721.1"/>
    <property type="molecule type" value="Genomic_DNA"/>
</dbReference>
<evidence type="ECO:0000313" key="2">
    <source>
        <dbReference type="Proteomes" id="UP000238523"/>
    </source>
</evidence>
<proteinExistence type="predicted"/>
<dbReference type="RefSeq" id="WP_105010041.1">
    <property type="nucleotide sequence ID" value="NZ_CP025016.1"/>
</dbReference>
<gene>
    <name evidence="1" type="ORF">CUJ84_pRLN4000009</name>
</gene>
<sequence>MVDEISAGVEAFIFDSESHAVDLPLTLLRKKRLRGYRAAAVMRIGGDALAKGSQQRIEAATPDSWGLQDAADQPKANGLPIRSELGLEQIGAIQFPSVEIIGNRQN</sequence>
<protein>
    <submittedName>
        <fullName evidence="1">Uncharacterized protein</fullName>
    </submittedName>
</protein>
<accession>A0A2K9ZI63</accession>
<reference evidence="1 2" key="1">
    <citation type="submission" date="2017-11" db="EMBL/GenBank/DDBJ databases">
        <title>Complete genome of Rhizobium leguminosarum Norway, an ineffective micro-symbiont.</title>
        <authorList>
            <person name="Hoffrichter A."/>
            <person name="Liang J."/>
            <person name="Brachmann A."/>
            <person name="Marin M."/>
        </authorList>
    </citation>
    <scope>NUCLEOTIDE SEQUENCE [LARGE SCALE GENOMIC DNA]</scope>
    <source>
        <strain evidence="1 2">Norway</strain>
        <plasmid evidence="2">Plasmid prln4</plasmid>
    </source>
</reference>
<geneLocation type="plasmid" evidence="2">
    <name>prln4</name>
</geneLocation>
<name>A0A2K9ZI63_RHILE</name>
<dbReference type="AlphaFoldDB" id="A0A2K9ZI63"/>
<organism evidence="1 2">
    <name type="scientific">Rhizobium leguminosarum</name>
    <dbReference type="NCBI Taxonomy" id="384"/>
    <lineage>
        <taxon>Bacteria</taxon>
        <taxon>Pseudomonadati</taxon>
        <taxon>Pseudomonadota</taxon>
        <taxon>Alphaproteobacteria</taxon>
        <taxon>Hyphomicrobiales</taxon>
        <taxon>Rhizobiaceae</taxon>
        <taxon>Rhizobium/Agrobacterium group</taxon>
        <taxon>Rhizobium</taxon>
    </lineage>
</organism>